<gene>
    <name evidence="3" type="ORF">TRIHO_34110</name>
</gene>
<dbReference type="OrthoDB" id="7873527at2"/>
<sequence length="172" mass="18652">MSYHRPHTPPPKGDSGLCPQTRGLAPLSGMVAGTDVLTRAGFRKVDELGPGADVITRDRGLCPVTAVTHVSGRSRMVHFSKSALGDAAPQAGITLPAHHLVLVRDWRAEAMFGKHEARVQAAALIDDAYITDAGMQEVTCLQLWLRHPAILYARGLELFSAHEFDSQLRPQV</sequence>
<dbReference type="Pfam" id="PF13403">
    <property type="entry name" value="Hint_2"/>
    <property type="match status" value="1"/>
</dbReference>
<accession>A0A132BTP1</accession>
<dbReference type="InterPro" id="IPR036844">
    <property type="entry name" value="Hint_dom_sf"/>
</dbReference>
<proteinExistence type="predicted"/>
<dbReference type="PATRIC" id="fig|1768241.3.peg.3561"/>
<name>A0A132BTP1_9RHOB</name>
<evidence type="ECO:0000256" key="1">
    <source>
        <dbReference type="SAM" id="MobiDB-lite"/>
    </source>
</evidence>
<reference evidence="3 4" key="1">
    <citation type="submission" date="2015-12" db="EMBL/GenBank/DDBJ databases">
        <title>Genome sequence of the marine Rhodobacteraceae strain O3.65, Candidatus Tritonibacter horizontis.</title>
        <authorList>
            <person name="Poehlein A."/>
            <person name="Giebel H.A."/>
            <person name="Voget S."/>
            <person name="Brinkhoff T."/>
        </authorList>
    </citation>
    <scope>NUCLEOTIDE SEQUENCE [LARGE SCALE GENOMIC DNA]</scope>
    <source>
        <strain evidence="3 4">O3.65</strain>
    </source>
</reference>
<protein>
    <recommendedName>
        <fullName evidence="2">Hedgehog/Intein (Hint) domain-containing protein</fullName>
    </recommendedName>
</protein>
<evidence type="ECO:0000259" key="2">
    <source>
        <dbReference type="Pfam" id="PF13403"/>
    </source>
</evidence>
<dbReference type="Proteomes" id="UP000068382">
    <property type="component" value="Unassembled WGS sequence"/>
</dbReference>
<feature type="domain" description="Hedgehog/Intein (Hint)" evidence="2">
    <location>
        <begin position="31"/>
        <end position="162"/>
    </location>
</feature>
<dbReference type="InterPro" id="IPR028992">
    <property type="entry name" value="Hedgehog/Intein_dom"/>
</dbReference>
<dbReference type="SUPFAM" id="SSF51294">
    <property type="entry name" value="Hedgehog/intein (Hint) domain"/>
    <property type="match status" value="1"/>
</dbReference>
<organism evidence="3 4">
    <name type="scientific">Tritonibacter horizontis</name>
    <dbReference type="NCBI Taxonomy" id="1768241"/>
    <lineage>
        <taxon>Bacteria</taxon>
        <taxon>Pseudomonadati</taxon>
        <taxon>Pseudomonadota</taxon>
        <taxon>Alphaproteobacteria</taxon>
        <taxon>Rhodobacterales</taxon>
        <taxon>Paracoccaceae</taxon>
        <taxon>Tritonibacter</taxon>
    </lineage>
</organism>
<keyword evidence="4" id="KW-1185">Reference proteome</keyword>
<feature type="region of interest" description="Disordered" evidence="1">
    <location>
        <begin position="1"/>
        <end position="21"/>
    </location>
</feature>
<evidence type="ECO:0000313" key="3">
    <source>
        <dbReference type="EMBL" id="KUP91749.1"/>
    </source>
</evidence>
<dbReference type="EMBL" id="LPUY01000088">
    <property type="protein sequence ID" value="KUP91749.1"/>
    <property type="molecule type" value="Genomic_DNA"/>
</dbReference>
<dbReference type="AlphaFoldDB" id="A0A132BTP1"/>
<comment type="caution">
    <text evidence="3">The sequence shown here is derived from an EMBL/GenBank/DDBJ whole genome shotgun (WGS) entry which is preliminary data.</text>
</comment>
<dbReference type="RefSeq" id="WP_068246429.1">
    <property type="nucleotide sequence ID" value="NZ_LPUY01000088.1"/>
</dbReference>
<evidence type="ECO:0000313" key="4">
    <source>
        <dbReference type="Proteomes" id="UP000068382"/>
    </source>
</evidence>